<evidence type="ECO:0000256" key="1">
    <source>
        <dbReference type="SAM" id="MobiDB-lite"/>
    </source>
</evidence>
<keyword evidence="2" id="KW-0812">Transmembrane</keyword>
<evidence type="ECO:0008006" key="5">
    <source>
        <dbReference type="Google" id="ProtNLM"/>
    </source>
</evidence>
<name>A0ABM8G1L8_9CELL</name>
<reference evidence="4" key="1">
    <citation type="journal article" date="2019" name="Int. J. Syst. Evol. Microbiol.">
        <title>The Global Catalogue of Microorganisms (GCM) 10K type strain sequencing project: providing services to taxonomists for standard genome sequencing and annotation.</title>
        <authorList>
            <consortium name="The Broad Institute Genomics Platform"/>
            <consortium name="The Broad Institute Genome Sequencing Center for Infectious Disease"/>
            <person name="Wu L."/>
            <person name="Ma J."/>
        </authorList>
    </citation>
    <scope>NUCLEOTIDE SEQUENCE [LARGE SCALE GENOMIC DNA]</scope>
    <source>
        <strain evidence="4">NBRC 108565</strain>
    </source>
</reference>
<keyword evidence="2" id="KW-0472">Membrane</keyword>
<feature type="transmembrane region" description="Helical" evidence="2">
    <location>
        <begin position="151"/>
        <end position="173"/>
    </location>
</feature>
<proteinExistence type="predicted"/>
<keyword evidence="2" id="KW-1133">Transmembrane helix</keyword>
<evidence type="ECO:0000313" key="4">
    <source>
        <dbReference type="Proteomes" id="UP001321475"/>
    </source>
</evidence>
<accession>A0ABM8G1L8</accession>
<protein>
    <recommendedName>
        <fullName evidence="5">SNARE associated Golgi protein</fullName>
    </recommendedName>
</protein>
<dbReference type="Proteomes" id="UP001321475">
    <property type="component" value="Chromosome"/>
</dbReference>
<gene>
    <name evidence="3" type="ORF">GCM10025865_12270</name>
</gene>
<evidence type="ECO:0000256" key="2">
    <source>
        <dbReference type="SAM" id="Phobius"/>
    </source>
</evidence>
<feature type="transmembrane region" description="Helical" evidence="2">
    <location>
        <begin position="49"/>
        <end position="68"/>
    </location>
</feature>
<evidence type="ECO:0000313" key="3">
    <source>
        <dbReference type="EMBL" id="BDZ41928.1"/>
    </source>
</evidence>
<feature type="compositionally biased region" description="Basic residues" evidence="1">
    <location>
        <begin position="213"/>
        <end position="224"/>
    </location>
</feature>
<keyword evidence="4" id="KW-1185">Reference proteome</keyword>
<feature type="transmembrane region" description="Helical" evidence="2">
    <location>
        <begin position="7"/>
        <end position="37"/>
    </location>
</feature>
<organism evidence="3 4">
    <name type="scientific">Paraoerskovia sediminicola</name>
    <dbReference type="NCBI Taxonomy" id="1138587"/>
    <lineage>
        <taxon>Bacteria</taxon>
        <taxon>Bacillati</taxon>
        <taxon>Actinomycetota</taxon>
        <taxon>Actinomycetes</taxon>
        <taxon>Micrococcales</taxon>
        <taxon>Cellulomonadaceae</taxon>
        <taxon>Paraoerskovia</taxon>
    </lineage>
</organism>
<sequence>MLALRPWGYLGIGLVWAAIFVGVLAIVWGVFVAMAVLDRGPDDTLLPDMSAVDGLGLIVVVPLAVLIFGPGAYWLFAASGSAALLAFTYVGRSLRPSYAHEALSGTVQQGGATMGGPRVTSVAMSLLPVRPSRWTRLLMVFYTSAWSPTGATAVATLPVGLAWVLCWPVSVGVRRCRRRRRPRGVDRVCGPPGPLDRRRSDPAVQGAPASAPRRGRPRGRRLRGPHPAGPAPTVARDAAALPCVRAAARSKVIRARWAGCPPLRA</sequence>
<feature type="region of interest" description="Disordered" evidence="1">
    <location>
        <begin position="180"/>
        <end position="234"/>
    </location>
</feature>
<dbReference type="EMBL" id="AP027729">
    <property type="protein sequence ID" value="BDZ41928.1"/>
    <property type="molecule type" value="Genomic_DNA"/>
</dbReference>